<proteinExistence type="predicted"/>
<feature type="signal peptide" evidence="1">
    <location>
        <begin position="1"/>
        <end position="18"/>
    </location>
</feature>
<evidence type="ECO:0000313" key="3">
    <source>
        <dbReference type="EMBL" id="SUB58197.1"/>
    </source>
</evidence>
<keyword evidence="1" id="KW-0732">Signal</keyword>
<evidence type="ECO:0000313" key="4">
    <source>
        <dbReference type="Proteomes" id="UP000255417"/>
    </source>
</evidence>
<dbReference type="InterPro" id="IPR001677">
    <property type="entry name" value="TbpB_B_D"/>
</dbReference>
<name>A0A379C976_9PAST</name>
<dbReference type="Proteomes" id="UP000255417">
    <property type="component" value="Unassembled WGS sequence"/>
</dbReference>
<evidence type="ECO:0000259" key="2">
    <source>
        <dbReference type="Pfam" id="PF01298"/>
    </source>
</evidence>
<dbReference type="InterPro" id="IPR011250">
    <property type="entry name" value="OMP/PagP_B-barrel"/>
</dbReference>
<dbReference type="PROSITE" id="PS51257">
    <property type="entry name" value="PROKAR_LIPOPROTEIN"/>
    <property type="match status" value="1"/>
</dbReference>
<dbReference type="EMBL" id="UGTA01000001">
    <property type="protein sequence ID" value="SUB58197.1"/>
    <property type="molecule type" value="Genomic_DNA"/>
</dbReference>
<dbReference type="RefSeq" id="WP_115314729.1">
    <property type="nucleotide sequence ID" value="NZ_LWIF01000001.1"/>
</dbReference>
<organism evidence="3 4">
    <name type="scientific">Phocoenobacter uteri</name>
    <dbReference type="NCBI Taxonomy" id="146806"/>
    <lineage>
        <taxon>Bacteria</taxon>
        <taxon>Pseudomonadati</taxon>
        <taxon>Pseudomonadota</taxon>
        <taxon>Gammaproteobacteria</taxon>
        <taxon>Pasteurellales</taxon>
        <taxon>Pasteurellaceae</taxon>
        <taxon>Phocoenobacter</taxon>
    </lineage>
</organism>
<feature type="domain" description="Transferrin-binding protein B C-lobe/N-lobe beta-barrel" evidence="2">
    <location>
        <begin position="143"/>
        <end position="247"/>
    </location>
</feature>
<sequence>MKKLVLATAISLVLAACGSGGGSGSTTPSENSLNTPHHSNARNLAANIIFSENYNKIDSETSEEDIGENDEYSTNMDLNKIEIEGRKITLIPVGISTKKLLIQQPDNLNKAKVVSGTQFQYSRFGFVDKHFFAQGDITPVNDLPTGKDVKYSGFVVATAVEDEKNSGVVTGDSSFTVNFDDKTLRGKFSNFEDGKIADFSQNARFQSNFFYGGMSGKFYGKNATELAGVLQTAIDSKMIFASFGAKKQ</sequence>
<accession>A0A379C976</accession>
<dbReference type="Gene3D" id="2.40.160.90">
    <property type="match status" value="1"/>
</dbReference>
<keyword evidence="4" id="KW-1185">Reference proteome</keyword>
<evidence type="ECO:0000256" key="1">
    <source>
        <dbReference type="SAM" id="SignalP"/>
    </source>
</evidence>
<dbReference type="AlphaFoldDB" id="A0A379C976"/>
<dbReference type="Pfam" id="PF01298">
    <property type="entry name" value="TbpB_B_D"/>
    <property type="match status" value="1"/>
</dbReference>
<dbReference type="SUPFAM" id="SSF56925">
    <property type="entry name" value="OMPA-like"/>
    <property type="match status" value="1"/>
</dbReference>
<dbReference type="OrthoDB" id="5688196at2"/>
<feature type="chain" id="PRO_5016756278" evidence="1">
    <location>
        <begin position="19"/>
        <end position="248"/>
    </location>
</feature>
<reference evidence="3 4" key="1">
    <citation type="submission" date="2018-06" db="EMBL/GenBank/DDBJ databases">
        <authorList>
            <consortium name="Pathogen Informatics"/>
            <person name="Doyle S."/>
        </authorList>
    </citation>
    <scope>NUCLEOTIDE SEQUENCE [LARGE SCALE GENOMIC DNA]</scope>
    <source>
        <strain evidence="3 4">NCTC12872</strain>
    </source>
</reference>
<gene>
    <name evidence="3" type="ORF">NCTC12872_00147</name>
</gene>
<protein>
    <submittedName>
        <fullName evidence="3">Transferrin binding protein-like solute binding protein</fullName>
    </submittedName>
</protein>